<dbReference type="SUPFAM" id="SSF56672">
    <property type="entry name" value="DNA/RNA polymerases"/>
    <property type="match status" value="1"/>
</dbReference>
<dbReference type="InterPro" id="IPR045443">
    <property type="entry name" value="DUF6504"/>
</dbReference>
<feature type="compositionally biased region" description="Basic and acidic residues" evidence="7">
    <location>
        <begin position="93"/>
        <end position="112"/>
    </location>
</feature>
<feature type="domain" description="DUF6504" evidence="10">
    <location>
        <begin position="666"/>
        <end position="745"/>
    </location>
</feature>
<feature type="compositionally biased region" description="Basic and acidic residues" evidence="7">
    <location>
        <begin position="228"/>
        <end position="252"/>
    </location>
</feature>
<dbReference type="InterPro" id="IPR043502">
    <property type="entry name" value="DNA/RNA_pol_sf"/>
</dbReference>
<dbReference type="GO" id="GO:0003684">
    <property type="term" value="F:damaged DNA binding"/>
    <property type="evidence" value="ECO:0007669"/>
    <property type="project" value="InterPro"/>
</dbReference>
<evidence type="ECO:0000259" key="9">
    <source>
        <dbReference type="Pfam" id="PF11799"/>
    </source>
</evidence>
<sequence>MLQCDAPKNTGWRPGARWARSDAAAPADKPPVDKPWSQSTRADVARRIEAMPAHQRPPMREMGRRSEAADNPFKAMRPDEGARPVPTALPVRPDPEDVPGKRWRGFDNLDPNADDRAAAALARWRAMPAVRYPGEGPRPDKHARCGSNDAGAQVPGVAAFFNTGRTLGSTVARVCTPAAGRPEPVEGRASNATPRARTSTSSVRTGNGHPASPEAARRPSSSFVSSDVETRATRHCDQGRSLDVARNERKSEAPPLVTVHKTGSRVEIAAASPEAQALGLAPGTALTQARAAVPDLDVRDADPEGDRADLQRLATELARRWCPVVAISGPDGLFLDITGTAHLHGGEVAFVRRLRRLLARLGIAAQVAIADTAGAAWALARQRAPAAIVPPGAHVAELTPLSIAALRLDAPARDLLARLGVDTIGDLMAMPRAPLVRRFGRTIAHRLDQATGAAPEPLDPVVPVQPIAVTRRFAEPIATADAIGHWLAGLVDDLAVELATAGLGARALAFVAARVDSTDQVIRIGLARASRDPAHLLRLIARRIEEIEVGYGLDALTLHLVRADPLGPETLGAALAEQQAPDLAPLVDTLANRIGPARLWRHRPVESDVPERSVVPGAPLDAAAAASMRLKRDDVRLLDTRASDHPWHQRWPRPARLLRRPEPLDQIMAKMPDHAPFRFAWRGCLHMVARSDGPERVTGEWWRRPGERDAVRDYFRVEDTEGRRFWLFRRGDGQRAETGDHRWYIHGTFA</sequence>
<dbReference type="CDD" id="cd03468">
    <property type="entry name" value="PolY_like"/>
    <property type="match status" value="1"/>
</dbReference>
<evidence type="ECO:0000256" key="3">
    <source>
        <dbReference type="ARBA" id="ARBA00012417"/>
    </source>
</evidence>
<name>A0A245ZK76_9SPHN</name>
<evidence type="ECO:0000259" key="8">
    <source>
        <dbReference type="Pfam" id="PF00817"/>
    </source>
</evidence>
<dbReference type="AlphaFoldDB" id="A0A245ZK76"/>
<protein>
    <recommendedName>
        <fullName evidence="3">DNA-directed DNA polymerase</fullName>
        <ecNumber evidence="3">2.7.7.7</ecNumber>
    </recommendedName>
</protein>
<dbReference type="Proteomes" id="UP000197290">
    <property type="component" value="Unassembled WGS sequence"/>
</dbReference>
<feature type="region of interest" description="Disordered" evidence="7">
    <location>
        <begin position="1"/>
        <end position="112"/>
    </location>
</feature>
<dbReference type="PANTHER" id="PTHR35369">
    <property type="entry name" value="BLR3025 PROTEIN-RELATED"/>
    <property type="match status" value="1"/>
</dbReference>
<dbReference type="InterPro" id="IPR001126">
    <property type="entry name" value="UmuC"/>
</dbReference>
<evidence type="ECO:0000259" key="10">
    <source>
        <dbReference type="Pfam" id="PF20114"/>
    </source>
</evidence>
<dbReference type="PANTHER" id="PTHR35369:SF2">
    <property type="entry name" value="BLR3025 PROTEIN"/>
    <property type="match status" value="1"/>
</dbReference>
<dbReference type="Gene3D" id="3.40.1170.60">
    <property type="match status" value="1"/>
</dbReference>
<accession>A0A245ZK76</accession>
<evidence type="ECO:0000256" key="6">
    <source>
        <dbReference type="ARBA" id="ARBA00049244"/>
    </source>
</evidence>
<comment type="similarity">
    <text evidence="1">Belongs to the DNA polymerase type-Y family.</text>
</comment>
<dbReference type="GO" id="GO:0003887">
    <property type="term" value="F:DNA-directed DNA polymerase activity"/>
    <property type="evidence" value="ECO:0007669"/>
    <property type="project" value="UniProtKB-EC"/>
</dbReference>
<keyword evidence="11" id="KW-0808">Transferase</keyword>
<reference evidence="11 12" key="1">
    <citation type="submission" date="2017-03" db="EMBL/GenBank/DDBJ databases">
        <title>Genome sequence of Sphingomonas dokdonensis DSM 21029.</title>
        <authorList>
            <person name="Poehlein A."/>
            <person name="Wuebbeler J.H."/>
            <person name="Steinbuechel A."/>
            <person name="Daniel R."/>
        </authorList>
    </citation>
    <scope>NUCLEOTIDE SEQUENCE [LARGE SCALE GENOMIC DNA]</scope>
    <source>
        <strain evidence="11 12">DSM 21029</strain>
    </source>
</reference>
<dbReference type="Pfam" id="PF11799">
    <property type="entry name" value="IMS_C"/>
    <property type="match status" value="1"/>
</dbReference>
<dbReference type="EC" id="2.7.7.7" evidence="3"/>
<gene>
    <name evidence="11" type="primary">dinB_1</name>
    <name evidence="11" type="ORF">SPDO_18330</name>
</gene>
<dbReference type="Gene3D" id="3.30.70.270">
    <property type="match status" value="1"/>
</dbReference>
<comment type="function">
    <text evidence="5">Poorly processive, error-prone DNA polymerase involved in untargeted mutagenesis. Copies undamaged DNA at stalled replication forks, which arise in vivo from mismatched or misaligned primer ends. These misaligned primers can be extended by PolIV. Exhibits no 3'-5' exonuclease (proofreading) activity. May be involved in translesional synthesis, in conjunction with the beta clamp from PolIII.</text>
</comment>
<dbReference type="InterPro" id="IPR050356">
    <property type="entry name" value="SulA_CellDiv_inhibitor"/>
</dbReference>
<feature type="compositionally biased region" description="Low complexity" evidence="7">
    <location>
        <begin position="210"/>
        <end position="222"/>
    </location>
</feature>
<feature type="domain" description="DNA polymerase Y-family little finger" evidence="9">
    <location>
        <begin position="467"/>
        <end position="552"/>
    </location>
</feature>
<organism evidence="11 12">
    <name type="scientific">Sphingomonas dokdonensis</name>
    <dbReference type="NCBI Taxonomy" id="344880"/>
    <lineage>
        <taxon>Bacteria</taxon>
        <taxon>Pseudomonadati</taxon>
        <taxon>Pseudomonadota</taxon>
        <taxon>Alphaproteobacteria</taxon>
        <taxon>Sphingomonadales</taxon>
        <taxon>Sphingomonadaceae</taxon>
        <taxon>Sphingomonas</taxon>
    </lineage>
</organism>
<feature type="compositionally biased region" description="Polar residues" evidence="7">
    <location>
        <begin position="190"/>
        <end position="205"/>
    </location>
</feature>
<dbReference type="Pfam" id="PF00817">
    <property type="entry name" value="IMS"/>
    <property type="match status" value="1"/>
</dbReference>
<evidence type="ECO:0000256" key="2">
    <source>
        <dbReference type="ARBA" id="ARBA00011245"/>
    </source>
</evidence>
<dbReference type="InterPro" id="IPR043128">
    <property type="entry name" value="Rev_trsase/Diguanyl_cyclase"/>
</dbReference>
<feature type="domain" description="UmuC" evidence="8">
    <location>
        <begin position="254"/>
        <end position="378"/>
    </location>
</feature>
<dbReference type="Pfam" id="PF20114">
    <property type="entry name" value="DUF6504"/>
    <property type="match status" value="1"/>
</dbReference>
<dbReference type="GO" id="GO:0006281">
    <property type="term" value="P:DNA repair"/>
    <property type="evidence" value="ECO:0007669"/>
    <property type="project" value="InterPro"/>
</dbReference>
<feature type="region of interest" description="Disordered" evidence="7">
    <location>
        <begin position="130"/>
        <end position="149"/>
    </location>
</feature>
<keyword evidence="12" id="KW-1185">Reference proteome</keyword>
<feature type="compositionally biased region" description="Basic and acidic residues" evidence="7">
    <location>
        <begin position="58"/>
        <end position="68"/>
    </location>
</feature>
<proteinExistence type="inferred from homology"/>
<evidence type="ECO:0000256" key="1">
    <source>
        <dbReference type="ARBA" id="ARBA00010945"/>
    </source>
</evidence>
<comment type="catalytic activity">
    <reaction evidence="6">
        <text>DNA(n) + a 2'-deoxyribonucleoside 5'-triphosphate = DNA(n+1) + diphosphate</text>
        <dbReference type="Rhea" id="RHEA:22508"/>
        <dbReference type="Rhea" id="RHEA-COMP:17339"/>
        <dbReference type="Rhea" id="RHEA-COMP:17340"/>
        <dbReference type="ChEBI" id="CHEBI:33019"/>
        <dbReference type="ChEBI" id="CHEBI:61560"/>
        <dbReference type="ChEBI" id="CHEBI:173112"/>
        <dbReference type="EC" id="2.7.7.7"/>
    </reaction>
</comment>
<dbReference type="EMBL" id="NBBI01000003">
    <property type="protein sequence ID" value="OWK30151.1"/>
    <property type="molecule type" value="Genomic_DNA"/>
</dbReference>
<comment type="subunit">
    <text evidence="2">Monomer.</text>
</comment>
<evidence type="ECO:0000256" key="4">
    <source>
        <dbReference type="ARBA" id="ARBA00022763"/>
    </source>
</evidence>
<dbReference type="InterPro" id="IPR017961">
    <property type="entry name" value="DNA_pol_Y-fam_little_finger"/>
</dbReference>
<evidence type="ECO:0000256" key="5">
    <source>
        <dbReference type="ARBA" id="ARBA00025589"/>
    </source>
</evidence>
<feature type="region of interest" description="Disordered" evidence="7">
    <location>
        <begin position="178"/>
        <end position="254"/>
    </location>
</feature>
<evidence type="ECO:0000256" key="7">
    <source>
        <dbReference type="SAM" id="MobiDB-lite"/>
    </source>
</evidence>
<evidence type="ECO:0000313" key="11">
    <source>
        <dbReference type="EMBL" id="OWK30151.1"/>
    </source>
</evidence>
<keyword evidence="4" id="KW-0227">DNA damage</keyword>
<evidence type="ECO:0000313" key="12">
    <source>
        <dbReference type="Proteomes" id="UP000197290"/>
    </source>
</evidence>
<comment type="caution">
    <text evidence="11">The sequence shown here is derived from an EMBL/GenBank/DDBJ whole genome shotgun (WGS) entry which is preliminary data.</text>
</comment>
<keyword evidence="11" id="KW-0548">Nucleotidyltransferase</keyword>